<dbReference type="NCBIfam" id="TIGR01443">
    <property type="entry name" value="intein_Cterm"/>
    <property type="match status" value="1"/>
</dbReference>
<feature type="region of interest" description="Disordered" evidence="2">
    <location>
        <begin position="43"/>
        <end position="109"/>
    </location>
</feature>
<dbReference type="Pfam" id="PF07591">
    <property type="entry name" value="PT-HINT"/>
    <property type="match status" value="1"/>
</dbReference>
<feature type="compositionally biased region" description="Low complexity" evidence="2">
    <location>
        <begin position="88"/>
        <end position="109"/>
    </location>
</feature>
<dbReference type="NCBIfam" id="TIGR01643">
    <property type="entry name" value="YD_repeat_2x"/>
    <property type="match status" value="2"/>
</dbReference>
<dbReference type="Gene3D" id="2.180.10.10">
    <property type="entry name" value="RHS repeat-associated core"/>
    <property type="match status" value="2"/>
</dbReference>
<evidence type="ECO:0000259" key="3">
    <source>
        <dbReference type="Pfam" id="PF25023"/>
    </source>
</evidence>
<dbReference type="InterPro" id="IPR006530">
    <property type="entry name" value="YD"/>
</dbReference>
<dbReference type="InterPro" id="IPR056823">
    <property type="entry name" value="TEN-like_YD-shell"/>
</dbReference>
<dbReference type="InterPro" id="IPR022385">
    <property type="entry name" value="Rhs_assc_core"/>
</dbReference>
<feature type="compositionally biased region" description="Low complexity" evidence="2">
    <location>
        <begin position="61"/>
        <end position="72"/>
    </location>
</feature>
<dbReference type="CDD" id="cd00081">
    <property type="entry name" value="Hint"/>
    <property type="match status" value="1"/>
</dbReference>
<evidence type="ECO:0000313" key="5">
    <source>
        <dbReference type="Proteomes" id="UP001240236"/>
    </source>
</evidence>
<keyword evidence="5" id="KW-1185">Reference proteome</keyword>
<organism evidence="4 5">
    <name type="scientific">Catenuloplanes indicus</name>
    <dbReference type="NCBI Taxonomy" id="137267"/>
    <lineage>
        <taxon>Bacteria</taxon>
        <taxon>Bacillati</taxon>
        <taxon>Actinomycetota</taxon>
        <taxon>Actinomycetes</taxon>
        <taxon>Micromonosporales</taxon>
        <taxon>Micromonosporaceae</taxon>
        <taxon>Catenuloplanes</taxon>
    </lineage>
</organism>
<dbReference type="PANTHER" id="PTHR32305:SF17">
    <property type="entry name" value="TRNA NUCLEASE WAPA"/>
    <property type="match status" value="1"/>
</dbReference>
<dbReference type="Pfam" id="PF25023">
    <property type="entry name" value="TEN_YD-shell"/>
    <property type="match status" value="1"/>
</dbReference>
<feature type="domain" description="Teneurin-like YD-shell" evidence="3">
    <location>
        <begin position="1626"/>
        <end position="1827"/>
    </location>
</feature>
<proteinExistence type="predicted"/>
<evidence type="ECO:0000256" key="1">
    <source>
        <dbReference type="ARBA" id="ARBA00022737"/>
    </source>
</evidence>
<feature type="region of interest" description="Disordered" evidence="2">
    <location>
        <begin position="1806"/>
        <end position="1870"/>
    </location>
</feature>
<dbReference type="Gene3D" id="2.170.16.10">
    <property type="entry name" value="Hedgehog/Intein (Hint) domain"/>
    <property type="match status" value="1"/>
</dbReference>
<evidence type="ECO:0000256" key="2">
    <source>
        <dbReference type="SAM" id="MobiDB-lite"/>
    </source>
</evidence>
<accession>A0AAE3W7Y4</accession>
<dbReference type="PANTHER" id="PTHR32305">
    <property type="match status" value="1"/>
</dbReference>
<dbReference type="PROSITE" id="PS50818">
    <property type="entry name" value="INTEIN_C_TER"/>
    <property type="match status" value="1"/>
</dbReference>
<evidence type="ECO:0000313" key="4">
    <source>
        <dbReference type="EMBL" id="MDQ0370985.1"/>
    </source>
</evidence>
<dbReference type="RefSeq" id="WP_307247392.1">
    <property type="nucleotide sequence ID" value="NZ_JAUSUZ010000001.1"/>
</dbReference>
<feature type="compositionally biased region" description="Polar residues" evidence="2">
    <location>
        <begin position="1815"/>
        <end position="1832"/>
    </location>
</feature>
<name>A0AAE3W7Y4_9ACTN</name>
<sequence length="2284" mass="242920">MRVRWTGTADRRRRWAAAATRLAVLLPGVLVASLLSVPARAAAAAPAEQPWQVTAERSTPGRDAAYQPAAADPADRAAVRGTRAVTWPGPGAATVTPPTTTARATGTDGRARAGTLPLWVGAPRDVTAKAATSAPSRVRVQLLDTRSTRDRLLLRAARADAATVAGRVSITVDYAAFRHAYGGDWASRLRVLRLPECALTTPDRPACTGTPLATSNDVATGTLTADVVVPAASTTSAAGTLFAVTAGPSGGAGSFAATSLSESATWSAGGSTGDFSWNYPLRVPPAPGGLEPDLSLSYSSASVDGRHSAVNTQPAWTGEGFDLWPGYIERRYKPCADDMSGGANTTKTGDQCWATDNATMSLNGSGGELIRDDATGVWRPKADTGARVEKLTGAVNGDNDGEFWKVTTTDGTQYYFGLNRLPGWTGGNPETNSGWTVPVYGNHAGEPCRGSSFDASFCDQAWRWNLDYVVDRHGDTMSYFYTPERNKYARNITATKVSGYVRGGVLDRVEYGQRDGAVFTTPAVGKVLFTSAERCLPGTACTKTEKQHYPDVPYDQECTGTSCADKWSPTFWTSKRLAKITTQVRSGDGYADVDSWTLRHTYPDPGDGTRAGLWLDGITHTGHVGGQASLPEVTFSGVQKPNRVDGIDGIPAMNWWRISGIHSETGGETTVSYSGPDCAAPGDLPAPATNTRRCLPVRWQPEGLTERLDWFHKYVVTEVAEHDRTSGLRPVVTRYEYVGGAAWRYAESDGLTQEKYKTWAQFRGYGRVITRVGHPDDGPVTKQETLYLRGMHGDRTATGGTKSVQVTASEGGPIDDQEPLAGFTRETVSYIGDTDQVLSRTINDPWLSAPTATAVRSWATTRAYVQGTAAVHGQVTLGDGSIRKTRADNTLTTVNGRPGVLTAADDLGDVATPADDKCIRYEFADNAGRHLLGVTTRVVTYAKSCAANPGPADAMTDTRNYYDGSDTLGAVDRGNLTRTEKMVDVSAGAPVYETTNRAAYDSHGRVIESFDGDGTRTLTAYTPASGGPVTQVVTTNALGHTVTTETAPAWGSSTATIDANGHRTDSEFDPLGRVVKVWQPGRTRGTDSPDVEFAYLIRTDGPNVITTKSLKHDGTYLTSYQLLDGQARERQTQSPAPGGGRVVTDTIYNSRGEVVARNGPYYNDAPPGFSVLIPDVAQLPMRTEVLYDGAGRPTTEIVKVQGVEQWRSTTTYGGDRVHVLPPAGGTPTTTFTDARGQTTELRQYHARPASGVVPTGSYDATTYTYTRRGEPDTVTDPAGNTWRYTYNTRGQKIKDEDPDRGITLYDYDNQIGELRSVTDARGKKVYYEYDPIGRRTATRDGSATGPKLADWTYDTLAKGHLTSSTRYVASAAYTQAVTGYDEAYRPLGTRVTIPSTEGTLAGTYEYSATYHGDGSPATSTAPAVGGLPAETLTYGYDSAFSLPDRLTSNLGSYVTASTYTPYGEPWQVTTSTDPFGATNRVTTSFEYQTGTRRLGRTVVERDASPARLSNALYTWDPAGNLTKISDQATGIATDTQCFRYDILRRLTDAWTPASGNCTTAPSASALGGPAPYYQSWTHDKTGNRLTQTSHATAGNTVATSTYPAAGTAQPHTLRSVTTTGPGGSRQDLYTYDTAGNTLTRNIAGTTQNLEWDTEGRLATVTEAGKTTSFVYDANGVRLLRRDDTGTTLYLGPDELFMAAGGAAVTCTRYYSHQGRTVAVRTSGGGTHTLYWLAADHHGTNAMAIKASDLSIQRRYSTPYGEQRGTAPASWPGEKGFVGGTKDAATGLTHLGAREYDPVTGRFISVDPIIDPADPQQMNGYSYANNAPTSSSDPDGLRPMTDEEWYGPPTVSSSPPPQTTPAKSQPSPKPKKCGTFDLICKGKKTAKAVGNFVAEHKATIITVAVSVAAGIGCGIVTAGAAAVACAVAVGAVIGAAEYHFTTPPDKRSVGGYFGAAAIGAASAVVGAGIGKAVGAAVKAGAKAVGQGAKTAAQQSGKAASTEAKAAAKSATNEAKKPVKAAGRKPSDCNSFVPDAGVLMADGSAKSIEDVELGDLVVATDPETGVTQAEAVAALITGVGEKRLVRISVDVDGGDGTEVAEITATDGHPFWLPELSRWVTAGNLERGQWLRTASGSFVQIVSIELWTERRSTVHNLTVADVHTYYVLAGNSPVLVHNCGEVRQDIIDETVEHGERFVNRTSKKFSASFISRHKITMKDAMATGRAFLGDGAREVAPGVFRNGRRGFRMDPASVQGKGHWPNIPHVHFELFDDVGKPIANNHVPLMS</sequence>
<dbReference type="EMBL" id="JAUSUZ010000001">
    <property type="protein sequence ID" value="MDQ0370985.1"/>
    <property type="molecule type" value="Genomic_DNA"/>
</dbReference>
<dbReference type="Proteomes" id="UP001240236">
    <property type="component" value="Unassembled WGS sequence"/>
</dbReference>
<reference evidence="4 5" key="1">
    <citation type="submission" date="2023-07" db="EMBL/GenBank/DDBJ databases">
        <title>Sequencing the genomes of 1000 actinobacteria strains.</title>
        <authorList>
            <person name="Klenk H.-P."/>
        </authorList>
    </citation>
    <scope>NUCLEOTIDE SEQUENCE [LARGE SCALE GENOMIC DNA]</scope>
    <source>
        <strain evidence="4 5">DSM 44709</strain>
    </source>
</reference>
<keyword evidence="1" id="KW-0677">Repeat</keyword>
<gene>
    <name evidence="4" type="ORF">J2S42_007654</name>
</gene>
<protein>
    <submittedName>
        <fullName evidence="4">RHS repeat-associated protein</fullName>
    </submittedName>
</protein>
<dbReference type="InterPro" id="IPR030934">
    <property type="entry name" value="Intein_C"/>
</dbReference>
<dbReference type="NCBIfam" id="TIGR03696">
    <property type="entry name" value="Rhs_assc_core"/>
    <property type="match status" value="1"/>
</dbReference>
<dbReference type="InterPro" id="IPR036844">
    <property type="entry name" value="Hint_dom_sf"/>
</dbReference>
<dbReference type="SUPFAM" id="SSF51294">
    <property type="entry name" value="Hedgehog/intein (Hint) domain"/>
    <property type="match status" value="1"/>
</dbReference>
<dbReference type="InterPro" id="IPR050708">
    <property type="entry name" value="T6SS_VgrG/RHS"/>
</dbReference>
<comment type="caution">
    <text evidence="4">The sequence shown here is derived from an EMBL/GenBank/DDBJ whole genome shotgun (WGS) entry which is preliminary data.</text>
</comment>